<evidence type="ECO:0000256" key="1">
    <source>
        <dbReference type="ARBA" id="ARBA00002949"/>
    </source>
</evidence>
<dbReference type="NCBIfam" id="NF038017">
    <property type="entry name" value="ABC_perm1"/>
    <property type="match status" value="1"/>
</dbReference>
<keyword evidence="9 10" id="KW-0472">Membrane</keyword>
<feature type="transmembrane region" description="Helical" evidence="10">
    <location>
        <begin position="14"/>
        <end position="34"/>
    </location>
</feature>
<evidence type="ECO:0000256" key="8">
    <source>
        <dbReference type="ARBA" id="ARBA00022989"/>
    </source>
</evidence>
<dbReference type="SUPFAM" id="SSF161098">
    <property type="entry name" value="MetI-like"/>
    <property type="match status" value="1"/>
</dbReference>
<name>A0A2U1CKN8_9BURK</name>
<evidence type="ECO:0000256" key="2">
    <source>
        <dbReference type="ARBA" id="ARBA00004651"/>
    </source>
</evidence>
<sequence>MADAWIPLALTLKVAGWATLLNLIFGVALGYLLARTRFPGRDLLDAILTLPMVMPPTVLGYYLLVLLGRNGAFGAWLQSTFGINLIFTWQGAVLAAAIVAFPLTFKSARAAFEVVEPQYEQAARVLRIGEMAIFFRVTLPLAWRGILAGLLLAFARAAGEFGATLMVAGSIPGKTQTLSIAVYEAVQAGQDDLANFLVLVTSLTCIVVLLVAGRLVPGRVPGQS</sequence>
<dbReference type="AlphaFoldDB" id="A0A2U1CKN8"/>
<comment type="similarity">
    <text evidence="3 11">Belongs to the binding-protein-dependent transport system permease family. CysTW subfamily.</text>
</comment>
<organism evidence="13 14">
    <name type="scientific">Pusillimonas noertemannii</name>
    <dbReference type="NCBI Taxonomy" id="305977"/>
    <lineage>
        <taxon>Bacteria</taxon>
        <taxon>Pseudomonadati</taxon>
        <taxon>Pseudomonadota</taxon>
        <taxon>Betaproteobacteria</taxon>
        <taxon>Burkholderiales</taxon>
        <taxon>Alcaligenaceae</taxon>
        <taxon>Pusillimonas</taxon>
    </lineage>
</organism>
<reference evidence="13 14" key="1">
    <citation type="submission" date="2018-04" db="EMBL/GenBank/DDBJ databases">
        <title>Genomic Encyclopedia of Type Strains, Phase IV (KMG-IV): sequencing the most valuable type-strain genomes for metagenomic binning, comparative biology and taxonomic classification.</title>
        <authorList>
            <person name="Goeker M."/>
        </authorList>
    </citation>
    <scope>NUCLEOTIDE SEQUENCE [LARGE SCALE GENOMIC DNA]</scope>
    <source>
        <strain evidence="13 14">DSM 10065</strain>
    </source>
</reference>
<dbReference type="Gene3D" id="1.10.3720.10">
    <property type="entry name" value="MetI-like"/>
    <property type="match status" value="1"/>
</dbReference>
<dbReference type="PANTHER" id="PTHR30183">
    <property type="entry name" value="MOLYBDENUM TRANSPORT SYSTEM PERMEASE PROTEIN MODB"/>
    <property type="match status" value="1"/>
</dbReference>
<dbReference type="GO" id="GO:0005886">
    <property type="term" value="C:plasma membrane"/>
    <property type="evidence" value="ECO:0007669"/>
    <property type="project" value="UniProtKB-SubCell"/>
</dbReference>
<keyword evidence="4 10" id="KW-0813">Transport</keyword>
<evidence type="ECO:0000256" key="10">
    <source>
        <dbReference type="RuleBase" id="RU363032"/>
    </source>
</evidence>
<evidence type="ECO:0000259" key="12">
    <source>
        <dbReference type="PROSITE" id="PS50928"/>
    </source>
</evidence>
<dbReference type="NCBIfam" id="TIGR02141">
    <property type="entry name" value="modB_ABC"/>
    <property type="match status" value="1"/>
</dbReference>
<keyword evidence="11" id="KW-0997">Cell inner membrane</keyword>
<dbReference type="EMBL" id="QEKO01000003">
    <property type="protein sequence ID" value="PVY61567.1"/>
    <property type="molecule type" value="Genomic_DNA"/>
</dbReference>
<dbReference type="PANTHER" id="PTHR30183:SF3">
    <property type="entry name" value="MOLYBDENUM TRANSPORT SYSTEM PERMEASE PROTEIN MODB"/>
    <property type="match status" value="1"/>
</dbReference>
<protein>
    <recommendedName>
        <fullName evidence="11">Molybdenum transport system permease</fullName>
    </recommendedName>
</protein>
<feature type="transmembrane region" description="Helical" evidence="10">
    <location>
        <begin position="133"/>
        <end position="155"/>
    </location>
</feature>
<dbReference type="Proteomes" id="UP000246145">
    <property type="component" value="Unassembled WGS sequence"/>
</dbReference>
<comment type="function">
    <text evidence="1 11">Part of the binding-protein-dependent transport system for molybdenum; probably responsible for the translocation of the substrate across the membrane.</text>
</comment>
<comment type="caution">
    <text evidence="13">The sequence shown here is derived from an EMBL/GenBank/DDBJ whole genome shotgun (WGS) entry which is preliminary data.</text>
</comment>
<comment type="subcellular location">
    <subcellularLocation>
        <location evidence="11">Cell inner membrane</location>
        <topology evidence="11">Multi-pass membrane protein</topology>
    </subcellularLocation>
    <subcellularLocation>
        <location evidence="2 10">Cell membrane</location>
        <topology evidence="2 10">Multi-pass membrane protein</topology>
    </subcellularLocation>
</comment>
<accession>A0A2U1CKN8</accession>
<evidence type="ECO:0000256" key="3">
    <source>
        <dbReference type="ARBA" id="ARBA00007069"/>
    </source>
</evidence>
<dbReference type="OrthoDB" id="9795403at2"/>
<dbReference type="InterPro" id="IPR000515">
    <property type="entry name" value="MetI-like"/>
</dbReference>
<gene>
    <name evidence="13" type="ORF">C7440_2292</name>
</gene>
<feature type="domain" description="ABC transmembrane type-1" evidence="12">
    <location>
        <begin position="8"/>
        <end position="212"/>
    </location>
</feature>
<evidence type="ECO:0000256" key="6">
    <source>
        <dbReference type="ARBA" id="ARBA00022505"/>
    </source>
</evidence>
<evidence type="ECO:0000256" key="4">
    <source>
        <dbReference type="ARBA" id="ARBA00022448"/>
    </source>
</evidence>
<evidence type="ECO:0000256" key="11">
    <source>
        <dbReference type="RuleBase" id="RU365097"/>
    </source>
</evidence>
<dbReference type="Pfam" id="PF00528">
    <property type="entry name" value="BPD_transp_1"/>
    <property type="match status" value="1"/>
</dbReference>
<keyword evidence="6 11" id="KW-0500">Molybdenum</keyword>
<keyword evidence="8 10" id="KW-1133">Transmembrane helix</keyword>
<feature type="transmembrane region" description="Helical" evidence="10">
    <location>
        <begin position="87"/>
        <end position="105"/>
    </location>
</feature>
<feature type="transmembrane region" description="Helical" evidence="10">
    <location>
        <begin position="193"/>
        <end position="216"/>
    </location>
</feature>
<evidence type="ECO:0000256" key="9">
    <source>
        <dbReference type="ARBA" id="ARBA00023136"/>
    </source>
</evidence>
<dbReference type="InterPro" id="IPR035906">
    <property type="entry name" value="MetI-like_sf"/>
</dbReference>
<keyword evidence="5" id="KW-1003">Cell membrane</keyword>
<evidence type="ECO:0000313" key="13">
    <source>
        <dbReference type="EMBL" id="PVY61567.1"/>
    </source>
</evidence>
<evidence type="ECO:0000256" key="7">
    <source>
        <dbReference type="ARBA" id="ARBA00022692"/>
    </source>
</evidence>
<dbReference type="InterPro" id="IPR049783">
    <property type="entry name" value="ABC_perm_TupB-like"/>
</dbReference>
<keyword evidence="7 10" id="KW-0812">Transmembrane</keyword>
<feature type="transmembrane region" description="Helical" evidence="10">
    <location>
        <begin position="46"/>
        <end position="67"/>
    </location>
</feature>
<dbReference type="InterPro" id="IPR011867">
    <property type="entry name" value="ModB_ABC"/>
</dbReference>
<keyword evidence="14" id="KW-1185">Reference proteome</keyword>
<dbReference type="PROSITE" id="PS50928">
    <property type="entry name" value="ABC_TM1"/>
    <property type="match status" value="1"/>
</dbReference>
<dbReference type="CDD" id="cd06261">
    <property type="entry name" value="TM_PBP2"/>
    <property type="match status" value="1"/>
</dbReference>
<evidence type="ECO:0000313" key="14">
    <source>
        <dbReference type="Proteomes" id="UP000246145"/>
    </source>
</evidence>
<dbReference type="STRING" id="1231391.GCA_000308195_02366"/>
<dbReference type="GO" id="GO:0015098">
    <property type="term" value="F:molybdate ion transmembrane transporter activity"/>
    <property type="evidence" value="ECO:0007669"/>
    <property type="project" value="UniProtKB-UniRule"/>
</dbReference>
<proteinExistence type="inferred from homology"/>
<evidence type="ECO:0000256" key="5">
    <source>
        <dbReference type="ARBA" id="ARBA00022475"/>
    </source>
</evidence>
<dbReference type="RefSeq" id="WP_017524720.1">
    <property type="nucleotide sequence ID" value="NZ_JACCEX010000003.1"/>
</dbReference>